<evidence type="ECO:0000256" key="3">
    <source>
        <dbReference type="ARBA" id="ARBA00022475"/>
    </source>
</evidence>
<comment type="subcellular location">
    <subcellularLocation>
        <location evidence="1">Cell membrane</location>
        <topology evidence="1">Single-pass type I membrane protein</topology>
    </subcellularLocation>
</comment>
<dbReference type="SMART" id="SM00369">
    <property type="entry name" value="LRR_TYP"/>
    <property type="match status" value="8"/>
</dbReference>
<feature type="transmembrane region" description="Helical" evidence="12">
    <location>
        <begin position="822"/>
        <end position="841"/>
    </location>
</feature>
<dbReference type="FunFam" id="3.80.10.10:FF:000095">
    <property type="entry name" value="LRR receptor-like serine/threonine-protein kinase GSO1"/>
    <property type="match status" value="1"/>
</dbReference>
<dbReference type="PRINTS" id="PR00019">
    <property type="entry name" value="LEURICHRPT"/>
</dbReference>
<dbReference type="InParanoid" id="F6H6R0"/>
<dbReference type="SMR" id="F6H6R0"/>
<accession>F6H6R0</accession>
<dbReference type="eggNOG" id="KOG0619">
    <property type="taxonomic scope" value="Eukaryota"/>
</dbReference>
<dbReference type="PaxDb" id="29760-VIT_18s0157g00040.t01"/>
<keyword evidence="7" id="KW-0677">Repeat</keyword>
<protein>
    <submittedName>
        <fullName evidence="15">Uncharacterized protein</fullName>
    </submittedName>
</protein>
<evidence type="ECO:0000259" key="14">
    <source>
        <dbReference type="Pfam" id="PF23598"/>
    </source>
</evidence>
<reference evidence="16" key="1">
    <citation type="journal article" date="2007" name="Nature">
        <title>The grapevine genome sequence suggests ancestral hexaploidization in major angiosperm phyla.</title>
        <authorList>
            <consortium name="The French-Italian Public Consortium for Grapevine Genome Characterization."/>
            <person name="Jaillon O."/>
            <person name="Aury J.-M."/>
            <person name="Noel B."/>
            <person name="Policriti A."/>
            <person name="Clepet C."/>
            <person name="Casagrande A."/>
            <person name="Choisne N."/>
            <person name="Aubourg S."/>
            <person name="Vitulo N."/>
            <person name="Jubin C."/>
            <person name="Vezzi A."/>
            <person name="Legeai F."/>
            <person name="Hugueney P."/>
            <person name="Dasilva C."/>
            <person name="Horner D."/>
            <person name="Mica E."/>
            <person name="Jublot D."/>
            <person name="Poulain J."/>
            <person name="Bruyere C."/>
            <person name="Billault A."/>
            <person name="Segurens B."/>
            <person name="Gouyvenoux M."/>
            <person name="Ugarte E."/>
            <person name="Cattonaro F."/>
            <person name="Anthouard V."/>
            <person name="Vico V."/>
            <person name="Del Fabbro C."/>
            <person name="Alaux M."/>
            <person name="Di Gaspero G."/>
            <person name="Dumas V."/>
            <person name="Felice N."/>
            <person name="Paillard S."/>
            <person name="Juman I."/>
            <person name="Moroldo M."/>
            <person name="Scalabrin S."/>
            <person name="Canaguier A."/>
            <person name="Le Clainche I."/>
            <person name="Malacrida G."/>
            <person name="Durand E."/>
            <person name="Pesole G."/>
            <person name="Laucou V."/>
            <person name="Chatelet P."/>
            <person name="Merdinoglu D."/>
            <person name="Delledonne M."/>
            <person name="Pezzotti M."/>
            <person name="Lecharny A."/>
            <person name="Scarpelli C."/>
            <person name="Artiguenave F."/>
            <person name="Pe M.E."/>
            <person name="Valle G."/>
            <person name="Morgante M."/>
            <person name="Caboche M."/>
            <person name="Adam-Blondon A.-F."/>
            <person name="Weissenbach J."/>
            <person name="Quetier F."/>
            <person name="Wincker P."/>
        </authorList>
    </citation>
    <scope>NUCLEOTIDE SEQUENCE [LARGE SCALE GENOMIC DNA]</scope>
    <source>
        <strain evidence="16">cv. Pinot noir / PN40024</strain>
    </source>
</reference>
<dbReference type="InterPro" id="IPR013210">
    <property type="entry name" value="LRR_N_plant-typ"/>
</dbReference>
<dbReference type="HOGENOM" id="CLU_000288_18_3_1"/>
<keyword evidence="11" id="KW-0325">Glycoprotein</keyword>
<dbReference type="GO" id="GO:0005886">
    <property type="term" value="C:plasma membrane"/>
    <property type="evidence" value="ECO:0007669"/>
    <property type="project" value="UniProtKB-SubCell"/>
</dbReference>
<dbReference type="Pfam" id="PF13855">
    <property type="entry name" value="LRR_8"/>
    <property type="match status" value="2"/>
</dbReference>
<name>F6H6R0_VITVI</name>
<feature type="domain" description="Leucine-rich repeat-containing N-terminal plant-type" evidence="13">
    <location>
        <begin position="17"/>
        <end position="67"/>
    </location>
</feature>
<comment type="similarity">
    <text evidence="2">Belongs to the RLP family.</text>
</comment>
<dbReference type="Pfam" id="PF08263">
    <property type="entry name" value="LRRNT_2"/>
    <property type="match status" value="1"/>
</dbReference>
<evidence type="ECO:0000313" key="15">
    <source>
        <dbReference type="EMBL" id="CCB47900.1"/>
    </source>
</evidence>
<evidence type="ECO:0000259" key="13">
    <source>
        <dbReference type="Pfam" id="PF08263"/>
    </source>
</evidence>
<keyword evidence="4" id="KW-0433">Leucine-rich repeat</keyword>
<evidence type="ECO:0000256" key="5">
    <source>
        <dbReference type="ARBA" id="ARBA00022692"/>
    </source>
</evidence>
<keyword evidence="16" id="KW-1185">Reference proteome</keyword>
<keyword evidence="5 12" id="KW-0812">Transmembrane</keyword>
<dbReference type="Pfam" id="PF00560">
    <property type="entry name" value="LRR_1"/>
    <property type="match status" value="2"/>
</dbReference>
<keyword evidence="3" id="KW-1003">Cell membrane</keyword>
<dbReference type="OrthoDB" id="676979at2759"/>
<dbReference type="PANTHER" id="PTHR48061:SF12">
    <property type="entry name" value="DISEASE RESISTANCE LIKE PROTEIN"/>
    <property type="match status" value="1"/>
</dbReference>
<evidence type="ECO:0000256" key="11">
    <source>
        <dbReference type="ARBA" id="ARBA00023180"/>
    </source>
</evidence>
<keyword evidence="8 12" id="KW-1133">Transmembrane helix</keyword>
<dbReference type="Gene3D" id="3.80.10.10">
    <property type="entry name" value="Ribonuclease Inhibitor"/>
    <property type="match status" value="4"/>
</dbReference>
<evidence type="ECO:0000256" key="12">
    <source>
        <dbReference type="SAM" id="Phobius"/>
    </source>
</evidence>
<dbReference type="InterPro" id="IPR001611">
    <property type="entry name" value="Leu-rich_rpt"/>
</dbReference>
<evidence type="ECO:0000256" key="4">
    <source>
        <dbReference type="ARBA" id="ARBA00022614"/>
    </source>
</evidence>
<evidence type="ECO:0000256" key="8">
    <source>
        <dbReference type="ARBA" id="ARBA00022989"/>
    </source>
</evidence>
<gene>
    <name evidence="15" type="ordered locus">VIT_18s0157g00040</name>
</gene>
<dbReference type="InterPro" id="IPR032675">
    <property type="entry name" value="LRR_dom_sf"/>
</dbReference>
<dbReference type="EMBL" id="FN595244">
    <property type="protein sequence ID" value="CCB47900.1"/>
    <property type="molecule type" value="Genomic_DNA"/>
</dbReference>
<dbReference type="InterPro" id="IPR003591">
    <property type="entry name" value="Leu-rich_rpt_typical-subtyp"/>
</dbReference>
<proteinExistence type="inferred from homology"/>
<keyword evidence="6" id="KW-0732">Signal</keyword>
<evidence type="ECO:0000256" key="1">
    <source>
        <dbReference type="ARBA" id="ARBA00004251"/>
    </source>
</evidence>
<dbReference type="SUPFAM" id="SSF52058">
    <property type="entry name" value="L domain-like"/>
    <property type="match status" value="1"/>
</dbReference>
<dbReference type="Proteomes" id="UP000009183">
    <property type="component" value="Chromosome 18"/>
</dbReference>
<organism evidence="15 16">
    <name type="scientific">Vitis vinifera</name>
    <name type="common">Grape</name>
    <dbReference type="NCBI Taxonomy" id="29760"/>
    <lineage>
        <taxon>Eukaryota</taxon>
        <taxon>Viridiplantae</taxon>
        <taxon>Streptophyta</taxon>
        <taxon>Embryophyta</taxon>
        <taxon>Tracheophyta</taxon>
        <taxon>Spermatophyta</taxon>
        <taxon>Magnoliopsida</taxon>
        <taxon>eudicotyledons</taxon>
        <taxon>Gunneridae</taxon>
        <taxon>Pentapetalae</taxon>
        <taxon>rosids</taxon>
        <taxon>Vitales</taxon>
        <taxon>Vitaceae</taxon>
        <taxon>Viteae</taxon>
        <taxon>Vitis</taxon>
    </lineage>
</organism>
<dbReference type="Pfam" id="PF23598">
    <property type="entry name" value="LRR_14"/>
    <property type="match status" value="1"/>
</dbReference>
<evidence type="ECO:0000313" key="16">
    <source>
        <dbReference type="Proteomes" id="UP000009183"/>
    </source>
</evidence>
<dbReference type="SUPFAM" id="SSF52047">
    <property type="entry name" value="RNI-like"/>
    <property type="match status" value="1"/>
</dbReference>
<keyword evidence="10" id="KW-0675">Receptor</keyword>
<evidence type="ECO:0000256" key="2">
    <source>
        <dbReference type="ARBA" id="ARBA00009592"/>
    </source>
</evidence>
<dbReference type="FunFam" id="3.80.10.10:FF:000213">
    <property type="entry name" value="Tyrosine-sulfated glycopeptide receptor 1"/>
    <property type="match status" value="1"/>
</dbReference>
<evidence type="ECO:0000256" key="10">
    <source>
        <dbReference type="ARBA" id="ARBA00023170"/>
    </source>
</evidence>
<evidence type="ECO:0000256" key="9">
    <source>
        <dbReference type="ARBA" id="ARBA00023136"/>
    </source>
</evidence>
<evidence type="ECO:0000256" key="7">
    <source>
        <dbReference type="ARBA" id="ARBA00022737"/>
    </source>
</evidence>
<dbReference type="PANTHER" id="PTHR48061">
    <property type="entry name" value="LEUCINE-RICH REPEAT RECEPTOR PROTEIN KINASE EMS1-LIKE-RELATED"/>
    <property type="match status" value="1"/>
</dbReference>
<dbReference type="AlphaFoldDB" id="F6H6R0"/>
<dbReference type="STRING" id="29760.F6H6R0"/>
<dbReference type="InterPro" id="IPR055414">
    <property type="entry name" value="LRR_R13L4/SHOC2-like"/>
</dbReference>
<keyword evidence="9 12" id="KW-0472">Membrane</keyword>
<feature type="domain" description="Disease resistance R13L4/SHOC-2-like LRR" evidence="14">
    <location>
        <begin position="246"/>
        <end position="421"/>
    </location>
</feature>
<sequence length="865" mass="95717">MVTDSSPSVVQHPLCHGSDSSALLEFKQSFLIEKFASGDPSAYPKVEMWQPEREGSDCCSWDGVECDTNNGHVIGLDLSSSCLYGSINSSSSLFRLVHLLRLDLSDNDFNYSKIPHGVGQLSRLTSLNLSSSRFSGQISSQILELSKLVFLDLSSNPLHLHKPNLRNLVVNLTQLKKLHLNEVNISSRVPDVFANLSSLTSLLLENCGLHGEFPTGIFHLSSLQFLSVRNNPDLTGLFPEFHHTSSLKLLALAGTSFSGRLPTSIGNLDSLVELNISSCNFTSGLIPSSLGRLIQLTSLDLSRNSFSGQIPSLSNLKELDTLDLSYNQFIGEIPSWLMNLTRLRRLYLAGNRLEGPIPSSLFGLVNLQCLYLESNYLNGTVDLNILSEMKNLIELQLSNNSLSLLSSININATTLPTFKALGLNSCNVTVFPDFLQNQDELEVLLLRQNKIHGPIPKWLIPPNSTTVSENELSGEIPPSFCNMSSLRLLDFSSNSVSGRIPLCLANFSSSLNALNLGSNNLYGVIPQACTSRNNLMKIDLGGNHLEGQVPTSLGSCLMLEKLDLGNNQINDTFPFWLGALPKLQVLILRSNKFHGEIRGPRTNFGFPKLRIIDISHNGFTGNFPWEYFQSWDAMKILESKHLTYMQVGIKFQVSRHLWTAYYTCSMTMVNKGMERVYEKIPDIFTAADLSSNKFVGEMADCIGKAKGLHLLNLSNNALTGQIPTSLVNLMELEVLDLSQNKLSGEIPQQLVQLTFLEFFNVSHNHLKGPIPRANQFSTFPNSSFDGNLGLCGNPLSRDCGNPEASAPPPSTSDQSSPGELDWIIVLLGYGSGLVIGVLMGYRLTTRKHEWFVRTFGRQKRWRRKK</sequence>
<dbReference type="InterPro" id="IPR046956">
    <property type="entry name" value="RLP23-like"/>
</dbReference>
<dbReference type="PROSITE" id="PS51450">
    <property type="entry name" value="LRR"/>
    <property type="match status" value="1"/>
</dbReference>
<evidence type="ECO:0000256" key="6">
    <source>
        <dbReference type="ARBA" id="ARBA00022729"/>
    </source>
</evidence>